<evidence type="ECO:0000313" key="1">
    <source>
        <dbReference type="EMBL" id="SVC11200.1"/>
    </source>
</evidence>
<accession>A0A382JGE9</accession>
<sequence>MDIGVGLDPTLGLDLEQQFELSRESARLGFQSIWTPEGTGEDSYQMCLMRWAASCEVIEGGLETGIAVSPVMWRTPMAFAMTGG</sequence>
<dbReference type="AlphaFoldDB" id="A0A382JGE9"/>
<gene>
    <name evidence="1" type="ORF">METZ01_LOCUS264054</name>
</gene>
<name>A0A382JGE9_9ZZZZ</name>
<proteinExistence type="predicted"/>
<protein>
    <recommendedName>
        <fullName evidence="2">Luciferase-like domain-containing protein</fullName>
    </recommendedName>
</protein>
<dbReference type="EMBL" id="UINC01074221">
    <property type="protein sequence ID" value="SVC11200.1"/>
    <property type="molecule type" value="Genomic_DNA"/>
</dbReference>
<feature type="non-terminal residue" evidence="1">
    <location>
        <position position="84"/>
    </location>
</feature>
<evidence type="ECO:0008006" key="2">
    <source>
        <dbReference type="Google" id="ProtNLM"/>
    </source>
</evidence>
<reference evidence="1" key="1">
    <citation type="submission" date="2018-05" db="EMBL/GenBank/DDBJ databases">
        <authorList>
            <person name="Lanie J.A."/>
            <person name="Ng W.-L."/>
            <person name="Kazmierczak K.M."/>
            <person name="Andrzejewski T.M."/>
            <person name="Davidsen T.M."/>
            <person name="Wayne K.J."/>
            <person name="Tettelin H."/>
            <person name="Glass J.I."/>
            <person name="Rusch D."/>
            <person name="Podicherti R."/>
            <person name="Tsui H.-C.T."/>
            <person name="Winkler M.E."/>
        </authorList>
    </citation>
    <scope>NUCLEOTIDE SEQUENCE</scope>
</reference>
<organism evidence="1">
    <name type="scientific">marine metagenome</name>
    <dbReference type="NCBI Taxonomy" id="408172"/>
    <lineage>
        <taxon>unclassified sequences</taxon>
        <taxon>metagenomes</taxon>
        <taxon>ecological metagenomes</taxon>
    </lineage>
</organism>